<reference evidence="2" key="1">
    <citation type="submission" date="2016-07" db="EMBL/GenBank/DDBJ databases">
        <authorList>
            <person name="Bretaudeau A."/>
        </authorList>
    </citation>
    <scope>NUCLEOTIDE SEQUENCE</scope>
    <source>
        <strain evidence="2">Rice</strain>
        <tissue evidence="2">Whole body</tissue>
    </source>
</reference>
<evidence type="ECO:0000256" key="1">
    <source>
        <dbReference type="SAM" id="MobiDB-lite"/>
    </source>
</evidence>
<feature type="compositionally biased region" description="Acidic residues" evidence="1">
    <location>
        <begin position="45"/>
        <end position="56"/>
    </location>
</feature>
<gene>
    <name evidence="2" type="ORF">SFRICE_016600</name>
</gene>
<name>A0A2H1W7X1_SPOFR</name>
<accession>A0A2H1W7X1</accession>
<sequence length="134" mass="15127">MDREEAERLRILAILQESDSDTELSDQDVCDEEDHLSERSISIDTEQDISESDNDDIPLLSLFTDPRTASKGSSLHDQNQTCAYATIRTRPVRMHTPSNHHSCERLIRADANLELQGNEFTMPVFHANEDAGIS</sequence>
<protein>
    <submittedName>
        <fullName evidence="2">SFRICE_016600</fullName>
    </submittedName>
</protein>
<evidence type="ECO:0000313" key="2">
    <source>
        <dbReference type="EMBL" id="SOQ49170.1"/>
    </source>
</evidence>
<dbReference type="EMBL" id="ODYU01006901">
    <property type="protein sequence ID" value="SOQ49170.1"/>
    <property type="molecule type" value="Genomic_DNA"/>
</dbReference>
<organism evidence="2">
    <name type="scientific">Spodoptera frugiperda</name>
    <name type="common">Fall armyworm</name>
    <dbReference type="NCBI Taxonomy" id="7108"/>
    <lineage>
        <taxon>Eukaryota</taxon>
        <taxon>Metazoa</taxon>
        <taxon>Ecdysozoa</taxon>
        <taxon>Arthropoda</taxon>
        <taxon>Hexapoda</taxon>
        <taxon>Insecta</taxon>
        <taxon>Pterygota</taxon>
        <taxon>Neoptera</taxon>
        <taxon>Endopterygota</taxon>
        <taxon>Lepidoptera</taxon>
        <taxon>Glossata</taxon>
        <taxon>Ditrysia</taxon>
        <taxon>Noctuoidea</taxon>
        <taxon>Noctuidae</taxon>
        <taxon>Amphipyrinae</taxon>
        <taxon>Spodoptera</taxon>
    </lineage>
</organism>
<proteinExistence type="predicted"/>
<dbReference type="AlphaFoldDB" id="A0A2H1W7X1"/>
<feature type="region of interest" description="Disordered" evidence="1">
    <location>
        <begin position="32"/>
        <end position="58"/>
    </location>
</feature>